<dbReference type="RefSeq" id="WP_084066971.1">
    <property type="nucleotide sequence ID" value="NZ_FWXY01000002.1"/>
</dbReference>
<gene>
    <name evidence="9" type="ORF">SAMN02746065_102145</name>
</gene>
<name>A0A1W1Z800_9BACT</name>
<evidence type="ECO:0000256" key="2">
    <source>
        <dbReference type="ARBA" id="ARBA00022679"/>
    </source>
</evidence>
<keyword evidence="10" id="KW-1185">Reference proteome</keyword>
<evidence type="ECO:0000313" key="9">
    <source>
        <dbReference type="EMBL" id="SMC44504.1"/>
    </source>
</evidence>
<dbReference type="NCBIfam" id="TIGR02199">
    <property type="entry name" value="rfaE_dom_II"/>
    <property type="match status" value="1"/>
</dbReference>
<dbReference type="AlphaFoldDB" id="A0A1W1Z800"/>
<feature type="domain" description="Cytidyltransferase-like" evidence="8">
    <location>
        <begin position="32"/>
        <end position="158"/>
    </location>
</feature>
<sequence length="164" mass="17796">MGLSIDQLKIIERQAVADLGKTLRDRGRTIVFTNGCFDILHAGHVSYLQAAAHQGDVLVLGLNSDASVSRIKGPSRPVISQEHRSRVMAALACVDHVVIFDEPDPGELIRELNPHVLVKGADWAEADIIGADTVTQNGGRVARMVLEPDISTTIIIERIVARFS</sequence>
<reference evidence="9 10" key="1">
    <citation type="submission" date="2017-04" db="EMBL/GenBank/DDBJ databases">
        <authorList>
            <person name="Afonso C.L."/>
            <person name="Miller P.J."/>
            <person name="Scott M.A."/>
            <person name="Spackman E."/>
            <person name="Goraichik I."/>
            <person name="Dimitrov K.M."/>
            <person name="Suarez D.L."/>
            <person name="Swayne D.E."/>
        </authorList>
    </citation>
    <scope>NUCLEOTIDE SEQUENCE [LARGE SCALE GENOMIC DNA]</scope>
    <source>
        <strain evidence="9 10">DSM 3385</strain>
    </source>
</reference>
<protein>
    <recommendedName>
        <fullName evidence="1">D-glycero-beta-D-manno-heptose 1-phosphate adenylyltransferase</fullName>
        <ecNumber evidence="1">2.7.7.70</ecNumber>
    </recommendedName>
</protein>
<evidence type="ECO:0000259" key="8">
    <source>
        <dbReference type="Pfam" id="PF01467"/>
    </source>
</evidence>
<dbReference type="InterPro" id="IPR011914">
    <property type="entry name" value="RfaE_dom_II"/>
</dbReference>
<evidence type="ECO:0000313" key="10">
    <source>
        <dbReference type="Proteomes" id="UP000192418"/>
    </source>
</evidence>
<dbReference type="GO" id="GO:0016773">
    <property type="term" value="F:phosphotransferase activity, alcohol group as acceptor"/>
    <property type="evidence" value="ECO:0007669"/>
    <property type="project" value="InterPro"/>
</dbReference>
<accession>A0A1W1Z800</accession>
<dbReference type="InterPro" id="IPR014729">
    <property type="entry name" value="Rossmann-like_a/b/a_fold"/>
</dbReference>
<evidence type="ECO:0000256" key="3">
    <source>
        <dbReference type="ARBA" id="ARBA00022695"/>
    </source>
</evidence>
<dbReference type="PANTHER" id="PTHR43793:SF2">
    <property type="entry name" value="BIFUNCTIONAL PROTEIN HLDE"/>
    <property type="match status" value="1"/>
</dbReference>
<keyword evidence="2 9" id="KW-0808">Transferase</keyword>
<dbReference type="GO" id="GO:0016779">
    <property type="term" value="F:nucleotidyltransferase activity"/>
    <property type="evidence" value="ECO:0007669"/>
    <property type="project" value="UniProtKB-KW"/>
</dbReference>
<dbReference type="Gene3D" id="3.40.50.620">
    <property type="entry name" value="HUPs"/>
    <property type="match status" value="1"/>
</dbReference>
<dbReference type="EMBL" id="FWXY01000002">
    <property type="protein sequence ID" value="SMC44504.1"/>
    <property type="molecule type" value="Genomic_DNA"/>
</dbReference>
<keyword evidence="4" id="KW-0547">Nucleotide-binding</keyword>
<evidence type="ECO:0000256" key="6">
    <source>
        <dbReference type="ARBA" id="ARBA00023277"/>
    </source>
</evidence>
<dbReference type="GO" id="GO:0005524">
    <property type="term" value="F:ATP binding"/>
    <property type="evidence" value="ECO:0007669"/>
    <property type="project" value="UniProtKB-KW"/>
</dbReference>
<dbReference type="InterPro" id="IPR004821">
    <property type="entry name" value="Cyt_trans-like"/>
</dbReference>
<keyword evidence="9" id="KW-0418">Kinase</keyword>
<dbReference type="STRING" id="1121400.SAMN02746065_102145"/>
<dbReference type="GO" id="GO:0016301">
    <property type="term" value="F:kinase activity"/>
    <property type="evidence" value="ECO:0007669"/>
    <property type="project" value="UniProtKB-KW"/>
</dbReference>
<keyword evidence="5" id="KW-0067">ATP-binding</keyword>
<evidence type="ECO:0000256" key="5">
    <source>
        <dbReference type="ARBA" id="ARBA00022840"/>
    </source>
</evidence>
<proteinExistence type="predicted"/>
<dbReference type="Pfam" id="PF01467">
    <property type="entry name" value="CTP_transf_like"/>
    <property type="match status" value="1"/>
</dbReference>
<dbReference type="SUPFAM" id="SSF52374">
    <property type="entry name" value="Nucleotidylyl transferase"/>
    <property type="match status" value="1"/>
</dbReference>
<evidence type="ECO:0000256" key="7">
    <source>
        <dbReference type="ARBA" id="ARBA00047428"/>
    </source>
</evidence>
<keyword evidence="6" id="KW-0119">Carbohydrate metabolism</keyword>
<dbReference type="OrthoDB" id="9795543at2"/>
<comment type="catalytic activity">
    <reaction evidence="7">
        <text>D-glycero-beta-D-manno-heptose 1-phosphate + ATP + H(+) = ADP-D-glycero-beta-D-manno-heptose + diphosphate</text>
        <dbReference type="Rhea" id="RHEA:27465"/>
        <dbReference type="ChEBI" id="CHEBI:15378"/>
        <dbReference type="ChEBI" id="CHEBI:30616"/>
        <dbReference type="ChEBI" id="CHEBI:33019"/>
        <dbReference type="ChEBI" id="CHEBI:59967"/>
        <dbReference type="ChEBI" id="CHEBI:61593"/>
        <dbReference type="EC" id="2.7.7.70"/>
    </reaction>
</comment>
<dbReference type="PANTHER" id="PTHR43793">
    <property type="entry name" value="FAD SYNTHASE"/>
    <property type="match status" value="1"/>
</dbReference>
<dbReference type="Proteomes" id="UP000192418">
    <property type="component" value="Unassembled WGS sequence"/>
</dbReference>
<organism evidence="9 10">
    <name type="scientific">Desulfocicer vacuolatum DSM 3385</name>
    <dbReference type="NCBI Taxonomy" id="1121400"/>
    <lineage>
        <taxon>Bacteria</taxon>
        <taxon>Pseudomonadati</taxon>
        <taxon>Thermodesulfobacteriota</taxon>
        <taxon>Desulfobacteria</taxon>
        <taxon>Desulfobacterales</taxon>
        <taxon>Desulfobacteraceae</taxon>
        <taxon>Desulfocicer</taxon>
    </lineage>
</organism>
<dbReference type="GO" id="GO:0005975">
    <property type="term" value="P:carbohydrate metabolic process"/>
    <property type="evidence" value="ECO:0007669"/>
    <property type="project" value="InterPro"/>
</dbReference>
<keyword evidence="3" id="KW-0548">Nucleotidyltransferase</keyword>
<evidence type="ECO:0000256" key="4">
    <source>
        <dbReference type="ARBA" id="ARBA00022741"/>
    </source>
</evidence>
<dbReference type="EC" id="2.7.7.70" evidence="1"/>
<dbReference type="NCBIfam" id="TIGR00125">
    <property type="entry name" value="cyt_tran_rel"/>
    <property type="match status" value="1"/>
</dbReference>
<evidence type="ECO:0000256" key="1">
    <source>
        <dbReference type="ARBA" id="ARBA00012519"/>
    </source>
</evidence>
<dbReference type="InterPro" id="IPR050385">
    <property type="entry name" value="Archaeal_FAD_synthase"/>
</dbReference>